<name>A0A7W5BU60_9GAMM</name>
<dbReference type="GO" id="GO:0005886">
    <property type="term" value="C:plasma membrane"/>
    <property type="evidence" value="ECO:0007669"/>
    <property type="project" value="UniProtKB-SubCell"/>
</dbReference>
<feature type="transmembrane region" description="Helical" evidence="8">
    <location>
        <begin position="258"/>
        <end position="275"/>
    </location>
</feature>
<dbReference type="GO" id="GO:0016763">
    <property type="term" value="F:pentosyltransferase activity"/>
    <property type="evidence" value="ECO:0007669"/>
    <property type="project" value="TreeGrafter"/>
</dbReference>
<dbReference type="RefSeq" id="WP_183385644.1">
    <property type="nucleotide sequence ID" value="NZ_JACHXM010000001.1"/>
</dbReference>
<gene>
    <name evidence="10" type="ORF">FHR96_000053</name>
</gene>
<evidence type="ECO:0000313" key="10">
    <source>
        <dbReference type="EMBL" id="MBB3139207.1"/>
    </source>
</evidence>
<dbReference type="GO" id="GO:0009103">
    <property type="term" value="P:lipopolysaccharide biosynthetic process"/>
    <property type="evidence" value="ECO:0007669"/>
    <property type="project" value="UniProtKB-ARBA"/>
</dbReference>
<evidence type="ECO:0000256" key="8">
    <source>
        <dbReference type="SAM" id="Phobius"/>
    </source>
</evidence>
<feature type="transmembrane region" description="Helical" evidence="8">
    <location>
        <begin position="81"/>
        <end position="99"/>
    </location>
</feature>
<proteinExistence type="predicted"/>
<keyword evidence="2" id="KW-1003">Cell membrane</keyword>
<accession>A0A7W5BU60</accession>
<keyword evidence="5 8" id="KW-0812">Transmembrane</keyword>
<comment type="subcellular location">
    <subcellularLocation>
        <location evidence="1">Cell membrane</location>
        <topology evidence="1">Multi-pass membrane protein</topology>
    </subcellularLocation>
</comment>
<dbReference type="InterPro" id="IPR050297">
    <property type="entry name" value="LipidA_mod_glycosyltrf_83"/>
</dbReference>
<dbReference type="AlphaFoldDB" id="A0A7W5BU60"/>
<comment type="caution">
    <text evidence="10">The sequence shown here is derived from an EMBL/GenBank/DDBJ whole genome shotgun (WGS) entry which is preliminary data.</text>
</comment>
<evidence type="ECO:0000256" key="6">
    <source>
        <dbReference type="ARBA" id="ARBA00022989"/>
    </source>
</evidence>
<dbReference type="Pfam" id="PF13231">
    <property type="entry name" value="PMT_2"/>
    <property type="match status" value="1"/>
</dbReference>
<evidence type="ECO:0000256" key="3">
    <source>
        <dbReference type="ARBA" id="ARBA00022676"/>
    </source>
</evidence>
<evidence type="ECO:0000259" key="9">
    <source>
        <dbReference type="Pfam" id="PF13231"/>
    </source>
</evidence>
<keyword evidence="11" id="KW-1185">Reference proteome</keyword>
<feature type="domain" description="Glycosyltransferase RgtA/B/C/D-like" evidence="9">
    <location>
        <begin position="60"/>
        <end position="184"/>
    </location>
</feature>
<feature type="transmembrane region" description="Helical" evidence="8">
    <location>
        <begin position="392"/>
        <end position="412"/>
    </location>
</feature>
<protein>
    <submittedName>
        <fullName evidence="10">4-amino-4-deoxy-L-arabinose transferase-like glycosyltransferase</fullName>
    </submittedName>
</protein>
<dbReference type="PANTHER" id="PTHR33908">
    <property type="entry name" value="MANNOSYLTRANSFERASE YKCB-RELATED"/>
    <property type="match status" value="1"/>
</dbReference>
<sequence>MTTFGGAALATLLGAATLLIRVGSLPVMPIDETRYLSVAWEMWQHHAVLVPLLNGAPYSHKPPLLFWLLRLGWALFGTSELVSRMVIPAVGLGAFWLLADIVRRLAPEARATTRWAPLVLFGTTLWWLYLPLSMFDILLATCLLLAVDGLVRYLDGGRRRALLLAGLGLGLGVLAKGPAVYLYWLPLALGLRDWRPSGCPTMAAAYRGVLAASLLGGLIGLAWALPAVLLGGADYAEAILWNQSAGRVADAFDHARPWYWYLPVLFVATLPWSTLWRRQHPWLSTPLQRFAAWGVLPPLVLLSLISGKQIHYLMPTLPFLAIWLAERLVTRTPGRPWGLITLLVGVAGLMLALPELAGRYLPAESLSGWTRLGALLPLGLAAGLLWRPHRLGMVTAWPAALLALLLLLSPTLQRHYDLTPMAERLAALERVAVPLAYAGDYQDQFRFLGRLTTDLSVFEDDQALAAWATSHPEGYLIASRRSTSAALERLADFHQPYRGRTYFLVPASRWSAFTAN</sequence>
<dbReference type="PANTHER" id="PTHR33908:SF3">
    <property type="entry name" value="UNDECAPRENYL PHOSPHATE-ALPHA-4-AMINO-4-DEOXY-L-ARABINOSE ARABINOSYL TRANSFERASE"/>
    <property type="match status" value="1"/>
</dbReference>
<dbReference type="EMBL" id="JACHXM010000001">
    <property type="protein sequence ID" value="MBB3139207.1"/>
    <property type="molecule type" value="Genomic_DNA"/>
</dbReference>
<evidence type="ECO:0000256" key="5">
    <source>
        <dbReference type="ARBA" id="ARBA00022692"/>
    </source>
</evidence>
<evidence type="ECO:0000313" key="11">
    <source>
        <dbReference type="Proteomes" id="UP000525987"/>
    </source>
</evidence>
<feature type="transmembrane region" description="Helical" evidence="8">
    <location>
        <begin position="369"/>
        <end position="386"/>
    </location>
</feature>
<dbReference type="GO" id="GO:0010041">
    <property type="term" value="P:response to iron(III) ion"/>
    <property type="evidence" value="ECO:0007669"/>
    <property type="project" value="TreeGrafter"/>
</dbReference>
<keyword evidence="6 8" id="KW-1133">Transmembrane helix</keyword>
<keyword evidence="4 10" id="KW-0808">Transferase</keyword>
<dbReference type="InterPro" id="IPR038731">
    <property type="entry name" value="RgtA/B/C-like"/>
</dbReference>
<organism evidence="10 11">
    <name type="scientific">Halomonas organivorans</name>
    <dbReference type="NCBI Taxonomy" id="257772"/>
    <lineage>
        <taxon>Bacteria</taxon>
        <taxon>Pseudomonadati</taxon>
        <taxon>Pseudomonadota</taxon>
        <taxon>Gammaproteobacteria</taxon>
        <taxon>Oceanospirillales</taxon>
        <taxon>Halomonadaceae</taxon>
        <taxon>Halomonas</taxon>
    </lineage>
</organism>
<keyword evidence="7 8" id="KW-0472">Membrane</keyword>
<feature type="transmembrane region" description="Helical" evidence="8">
    <location>
        <begin position="135"/>
        <end position="154"/>
    </location>
</feature>
<feature type="transmembrane region" description="Helical" evidence="8">
    <location>
        <begin position="111"/>
        <end position="129"/>
    </location>
</feature>
<feature type="transmembrane region" description="Helical" evidence="8">
    <location>
        <begin position="336"/>
        <end position="357"/>
    </location>
</feature>
<evidence type="ECO:0000256" key="7">
    <source>
        <dbReference type="ARBA" id="ARBA00023136"/>
    </source>
</evidence>
<evidence type="ECO:0000256" key="4">
    <source>
        <dbReference type="ARBA" id="ARBA00022679"/>
    </source>
</evidence>
<reference evidence="10 11" key="1">
    <citation type="submission" date="2020-08" db="EMBL/GenBank/DDBJ databases">
        <title>Genomic Encyclopedia of Type Strains, Phase III (KMG-III): the genomes of soil and plant-associated and newly described type strains.</title>
        <authorList>
            <person name="Whitman W."/>
        </authorList>
    </citation>
    <scope>NUCLEOTIDE SEQUENCE [LARGE SCALE GENOMIC DNA]</scope>
    <source>
        <strain evidence="10 11">CECT 5995</strain>
    </source>
</reference>
<feature type="transmembrane region" description="Helical" evidence="8">
    <location>
        <begin position="287"/>
        <end position="305"/>
    </location>
</feature>
<evidence type="ECO:0000256" key="2">
    <source>
        <dbReference type="ARBA" id="ARBA00022475"/>
    </source>
</evidence>
<dbReference type="Proteomes" id="UP000525987">
    <property type="component" value="Unassembled WGS sequence"/>
</dbReference>
<feature type="transmembrane region" description="Helical" evidence="8">
    <location>
        <begin position="161"/>
        <end position="184"/>
    </location>
</feature>
<keyword evidence="3" id="KW-0328">Glycosyltransferase</keyword>
<evidence type="ECO:0000256" key="1">
    <source>
        <dbReference type="ARBA" id="ARBA00004651"/>
    </source>
</evidence>
<feature type="transmembrane region" description="Helical" evidence="8">
    <location>
        <begin position="204"/>
        <end position="225"/>
    </location>
</feature>